<accession>A0A430AZ29</accession>
<dbReference type="InterPro" id="IPR013785">
    <property type="entry name" value="Aldolase_TIM"/>
</dbReference>
<keyword evidence="4" id="KW-1185">Reference proteome</keyword>
<keyword evidence="1" id="KW-0479">Metal-binding</keyword>
<dbReference type="InterPro" id="IPR011060">
    <property type="entry name" value="RibuloseP-bd_barrel"/>
</dbReference>
<organism evidence="3 4">
    <name type="scientific">Vagococcus acidifermentans</name>
    <dbReference type="NCBI Taxonomy" id="564710"/>
    <lineage>
        <taxon>Bacteria</taxon>
        <taxon>Bacillati</taxon>
        <taxon>Bacillota</taxon>
        <taxon>Bacilli</taxon>
        <taxon>Lactobacillales</taxon>
        <taxon>Enterococcaceae</taxon>
        <taxon>Vagococcus</taxon>
    </lineage>
</organism>
<reference evidence="3 4" key="1">
    <citation type="submission" date="2017-05" db="EMBL/GenBank/DDBJ databases">
        <title>Vagococcus spp. assemblies.</title>
        <authorList>
            <person name="Gulvik C.A."/>
        </authorList>
    </citation>
    <scope>NUCLEOTIDE SEQUENCE [LARGE SCALE GENOMIC DNA]</scope>
    <source>
        <strain evidence="3 4">LMG 24798</strain>
    </source>
</reference>
<sequence length="236" mass="26176">MERVVRLSPSIMCADLVNLEKGIKELSKAGLDTLHIDVIDGSFSPSMPLGIETIKRMREVTDMNFDIHIMAHDNEFFIQEMLKIGVENITFHYETSLHVDRHIQLIRKSGSKVGVALNPSTSLSTLDYVLPEVDMICLMLINPGFATNKNEKQVPYATRKIRELKQMIEAVNPSASLQVDGRVSLDSIPQLVEAGADNLVLGSTSLFIPGNSLEVNKLNVERAVIKGIETVNNHVI</sequence>
<keyword evidence="2" id="KW-0413">Isomerase</keyword>
<dbReference type="Proteomes" id="UP000286773">
    <property type="component" value="Unassembled WGS sequence"/>
</dbReference>
<evidence type="ECO:0000313" key="3">
    <source>
        <dbReference type="EMBL" id="RSU13327.1"/>
    </source>
</evidence>
<dbReference type="OrthoDB" id="1677561at2"/>
<dbReference type="Gene3D" id="3.20.20.70">
    <property type="entry name" value="Aldolase class I"/>
    <property type="match status" value="1"/>
</dbReference>
<dbReference type="PANTHER" id="PTHR11749">
    <property type="entry name" value="RIBULOSE-5-PHOSPHATE-3-EPIMERASE"/>
    <property type="match status" value="1"/>
</dbReference>
<dbReference type="GO" id="GO:0016857">
    <property type="term" value="F:racemase and epimerase activity, acting on carbohydrates and derivatives"/>
    <property type="evidence" value="ECO:0007669"/>
    <property type="project" value="InterPro"/>
</dbReference>
<name>A0A430AZ29_9ENTE</name>
<comment type="caution">
    <text evidence="3">The sequence shown here is derived from an EMBL/GenBank/DDBJ whole genome shotgun (WGS) entry which is preliminary data.</text>
</comment>
<dbReference type="CDD" id="cd00429">
    <property type="entry name" value="RPE"/>
    <property type="match status" value="1"/>
</dbReference>
<dbReference type="GO" id="GO:0005975">
    <property type="term" value="P:carbohydrate metabolic process"/>
    <property type="evidence" value="ECO:0007669"/>
    <property type="project" value="InterPro"/>
</dbReference>
<dbReference type="EMBL" id="NGKC01000003">
    <property type="protein sequence ID" value="RSU13327.1"/>
    <property type="molecule type" value="Genomic_DNA"/>
</dbReference>
<dbReference type="Pfam" id="PF00834">
    <property type="entry name" value="Ribul_P_3_epim"/>
    <property type="match status" value="1"/>
</dbReference>
<dbReference type="AlphaFoldDB" id="A0A430AZ29"/>
<dbReference type="GO" id="GO:0046872">
    <property type="term" value="F:metal ion binding"/>
    <property type="evidence" value="ECO:0007669"/>
    <property type="project" value="UniProtKB-KW"/>
</dbReference>
<evidence type="ECO:0000256" key="1">
    <source>
        <dbReference type="ARBA" id="ARBA00022723"/>
    </source>
</evidence>
<proteinExistence type="predicted"/>
<gene>
    <name evidence="3" type="ORF">CBF27_03875</name>
</gene>
<dbReference type="SUPFAM" id="SSF51366">
    <property type="entry name" value="Ribulose-phoshate binding barrel"/>
    <property type="match status" value="1"/>
</dbReference>
<dbReference type="RefSeq" id="WP_126812621.1">
    <property type="nucleotide sequence ID" value="NZ_NGKC01000003.1"/>
</dbReference>
<protein>
    <submittedName>
        <fullName evidence="3">Ribulose phosphate epimerase</fullName>
    </submittedName>
</protein>
<dbReference type="NCBIfam" id="NF004076">
    <property type="entry name" value="PRK05581.1-4"/>
    <property type="match status" value="1"/>
</dbReference>
<evidence type="ECO:0000313" key="4">
    <source>
        <dbReference type="Proteomes" id="UP000286773"/>
    </source>
</evidence>
<dbReference type="InterPro" id="IPR000056">
    <property type="entry name" value="Ribul_P_3_epim-like"/>
</dbReference>
<evidence type="ECO:0000256" key="2">
    <source>
        <dbReference type="ARBA" id="ARBA00023235"/>
    </source>
</evidence>